<dbReference type="Gene3D" id="3.40.50.720">
    <property type="entry name" value="NAD(P)-binding Rossmann-like Domain"/>
    <property type="match status" value="1"/>
</dbReference>
<protein>
    <submittedName>
        <fullName evidence="1">SDR family NAD(P)-dependent oxidoreductase</fullName>
    </submittedName>
</protein>
<keyword evidence="2" id="KW-1185">Reference proteome</keyword>
<sequence length="245" mass="27195">MRTTAFLSEAGSPVNQLLGRHLLERGVVLAAQFLTEKEAESFIQSLPVSHQSNCLPIISDPIETIANSQQLITNVIQELSTIDLYIHGTNWKDEAALRDQDPISFHHDIERRFTQLFLFCRSIGQAMAKKRNGRIILPLLADSLYSAGYPSSPIYNEGALSVVKSLAKELSPFKVTVNALTLGPFQLDVSSDEWRSIRKKLDIYSLKAQVPQQIEGLRALDILLDYGDGMSGQNLCWGYGTLSSS</sequence>
<gene>
    <name evidence="1" type="ORF">P0Y55_01035</name>
</gene>
<name>A0AA95F0M6_9BACL</name>
<dbReference type="Proteomes" id="UP001178662">
    <property type="component" value="Chromosome"/>
</dbReference>
<evidence type="ECO:0000313" key="1">
    <source>
        <dbReference type="EMBL" id="WEK54693.1"/>
    </source>
</evidence>
<dbReference type="AlphaFoldDB" id="A0AA95F0M6"/>
<organism evidence="1 2">
    <name type="scientific">Candidatus Cohnella colombiensis</name>
    <dbReference type="NCBI Taxonomy" id="3121368"/>
    <lineage>
        <taxon>Bacteria</taxon>
        <taxon>Bacillati</taxon>
        <taxon>Bacillota</taxon>
        <taxon>Bacilli</taxon>
        <taxon>Bacillales</taxon>
        <taxon>Paenibacillaceae</taxon>
        <taxon>Cohnella</taxon>
    </lineage>
</organism>
<dbReference type="Pfam" id="PF00106">
    <property type="entry name" value="adh_short"/>
    <property type="match status" value="1"/>
</dbReference>
<dbReference type="EMBL" id="CP119317">
    <property type="protein sequence ID" value="WEK54693.1"/>
    <property type="molecule type" value="Genomic_DNA"/>
</dbReference>
<accession>A0AA95F0M6</accession>
<reference evidence="1" key="1">
    <citation type="submission" date="2023-03" db="EMBL/GenBank/DDBJ databases">
        <title>Andean soil-derived lignocellulolytic bacterial consortium as a source of novel taxa and putative plastic-active enzymes.</title>
        <authorList>
            <person name="Diaz-Garcia L."/>
            <person name="Chuvochina M."/>
            <person name="Feuerriegel G."/>
            <person name="Bunk B."/>
            <person name="Sproer C."/>
            <person name="Streit W.R."/>
            <person name="Rodriguez L.M."/>
            <person name="Overmann J."/>
            <person name="Jimenez D.J."/>
        </authorList>
    </citation>
    <scope>NUCLEOTIDE SEQUENCE</scope>
    <source>
        <strain evidence="1">MAG 2441</strain>
    </source>
</reference>
<dbReference type="SUPFAM" id="SSF51735">
    <property type="entry name" value="NAD(P)-binding Rossmann-fold domains"/>
    <property type="match status" value="1"/>
</dbReference>
<proteinExistence type="predicted"/>
<dbReference type="InterPro" id="IPR002347">
    <property type="entry name" value="SDR_fam"/>
</dbReference>
<dbReference type="InterPro" id="IPR036291">
    <property type="entry name" value="NAD(P)-bd_dom_sf"/>
</dbReference>
<evidence type="ECO:0000313" key="2">
    <source>
        <dbReference type="Proteomes" id="UP001178662"/>
    </source>
</evidence>